<gene>
    <name evidence="1" type="ORF">SG34_029120</name>
</gene>
<proteinExistence type="predicted"/>
<organism evidence="1 2">
    <name type="scientific">Thalassomonas viridans</name>
    <dbReference type="NCBI Taxonomy" id="137584"/>
    <lineage>
        <taxon>Bacteria</taxon>
        <taxon>Pseudomonadati</taxon>
        <taxon>Pseudomonadota</taxon>
        <taxon>Gammaproteobacteria</taxon>
        <taxon>Alteromonadales</taxon>
        <taxon>Colwelliaceae</taxon>
        <taxon>Thalassomonas</taxon>
    </lineage>
</organism>
<dbReference type="SUPFAM" id="SSF56112">
    <property type="entry name" value="Protein kinase-like (PK-like)"/>
    <property type="match status" value="1"/>
</dbReference>
<dbReference type="RefSeq" id="WP_044840874.1">
    <property type="nucleotide sequence ID" value="NZ_CP059733.1"/>
</dbReference>
<dbReference type="AlphaFoldDB" id="A0AAE9Z2X9"/>
<dbReference type="EMBL" id="CP059733">
    <property type="protein sequence ID" value="WDE05302.1"/>
    <property type="molecule type" value="Genomic_DNA"/>
</dbReference>
<reference evidence="1 2" key="1">
    <citation type="journal article" date="2015" name="Genome Announc.">
        <title>Draft Genome Sequences of Marine Isolates of Thalassomonas viridans and Thalassomonas actiniarum.</title>
        <authorList>
            <person name="Olonade I."/>
            <person name="van Zyl L.J."/>
            <person name="Trindade M."/>
        </authorList>
    </citation>
    <scope>NUCLEOTIDE SEQUENCE [LARGE SCALE GENOMIC DNA]</scope>
    <source>
        <strain evidence="1 2">XOM25</strain>
    </source>
</reference>
<sequence length="362" mass="40278">MENISMRRREQIQQLLPGLVPEADAAKVSYLSSGDMHQVYNLAATKPGSEPKVLKFRKLFPYGKKDSATAAEIAGEYMAVKHFYNRLRQTRVAVPGFYHTGVLDGQHWVCESQMSAALAFEEFTLEQAYQAGSELGQAFYKIYRQTPPCSGQGEILLDEQGELTTRSGQSQQQALTFELARFKKLLGGLVPENEAALLTDKLELAYDIIRRHNWPLTLVNEDLHPENIVRLAGGDFAVIDPKPSVASGARFLAHFTVNCEVFWPLLFSGSLDKAQALWVENLAPLASGFRESVLASGLPEDLYRAEQLLRLCYLVWRHQQHIDGVSGQGSDAVLGTVAQAQQRLALLLQQLVDFTLDTQVQA</sequence>
<dbReference type="KEGG" id="tvd:SG34_029120"/>
<accession>A0AAE9Z2X9</accession>
<reference evidence="1 2" key="2">
    <citation type="journal article" date="2022" name="Mar. Drugs">
        <title>Bioassay-Guided Fractionation Leads to the Detection of Cholic Acid Generated by the Rare Thalassomonas sp.</title>
        <authorList>
            <person name="Pheiffer F."/>
            <person name="Schneider Y.K."/>
            <person name="Hansen E.H."/>
            <person name="Andersen J.H."/>
            <person name="Isaksson J."/>
            <person name="Busche T."/>
            <person name="R C."/>
            <person name="Kalinowski J."/>
            <person name="Zyl L.V."/>
            <person name="Trindade M."/>
        </authorList>
    </citation>
    <scope>NUCLEOTIDE SEQUENCE [LARGE SCALE GENOMIC DNA]</scope>
    <source>
        <strain evidence="1 2">XOM25</strain>
    </source>
</reference>
<dbReference type="Proteomes" id="UP000032352">
    <property type="component" value="Chromosome"/>
</dbReference>
<name>A0AAE9Z2X9_9GAMM</name>
<dbReference type="InterPro" id="IPR011009">
    <property type="entry name" value="Kinase-like_dom_sf"/>
</dbReference>
<protein>
    <submittedName>
        <fullName evidence="1">Uncharacterized protein</fullName>
    </submittedName>
</protein>
<keyword evidence="2" id="KW-1185">Reference proteome</keyword>
<evidence type="ECO:0000313" key="1">
    <source>
        <dbReference type="EMBL" id="WDE05302.1"/>
    </source>
</evidence>
<evidence type="ECO:0000313" key="2">
    <source>
        <dbReference type="Proteomes" id="UP000032352"/>
    </source>
</evidence>